<dbReference type="Pfam" id="PF00026">
    <property type="entry name" value="Asp"/>
    <property type="match status" value="1"/>
</dbReference>
<feature type="domain" description="Peptidase A1" evidence="6">
    <location>
        <begin position="68"/>
        <end position="388"/>
    </location>
</feature>
<dbReference type="OMA" id="CFLHERY"/>
<name>A0A9W3BPH3_BIOGL</name>
<keyword evidence="4" id="KW-0645">Protease</keyword>
<dbReference type="Gene3D" id="2.40.70.10">
    <property type="entry name" value="Acid Proteases"/>
    <property type="match status" value="2"/>
</dbReference>
<feature type="chain" id="PRO_5040874682" evidence="5">
    <location>
        <begin position="20"/>
        <end position="395"/>
    </location>
</feature>
<dbReference type="InterPro" id="IPR001461">
    <property type="entry name" value="Aspartic_peptidase_A1"/>
</dbReference>
<dbReference type="FunFam" id="2.40.70.10:FF:000044">
    <property type="entry name" value="Lysosomal aspartic protease"/>
    <property type="match status" value="1"/>
</dbReference>
<dbReference type="PRINTS" id="PR00792">
    <property type="entry name" value="PEPSIN"/>
</dbReference>
<evidence type="ECO:0000256" key="1">
    <source>
        <dbReference type="ARBA" id="ARBA00007447"/>
    </source>
</evidence>
<evidence type="ECO:0000256" key="4">
    <source>
        <dbReference type="RuleBase" id="RU000454"/>
    </source>
</evidence>
<dbReference type="InterPro" id="IPR033121">
    <property type="entry name" value="PEPTIDASE_A1"/>
</dbReference>
<evidence type="ECO:0000313" key="7">
    <source>
        <dbReference type="Proteomes" id="UP001165740"/>
    </source>
</evidence>
<dbReference type="AlphaFoldDB" id="A0A9W3BPH3"/>
<protein>
    <submittedName>
        <fullName evidence="8">Cathepsin D-like</fullName>
    </submittedName>
</protein>
<evidence type="ECO:0000256" key="3">
    <source>
        <dbReference type="PIRSR" id="PIRSR601461-2"/>
    </source>
</evidence>
<gene>
    <name evidence="8" type="primary">LOC106050240</name>
</gene>
<keyword evidence="4" id="KW-0378">Hydrolase</keyword>
<feature type="signal peptide" evidence="5">
    <location>
        <begin position="1"/>
        <end position="19"/>
    </location>
</feature>
<reference evidence="8" key="1">
    <citation type="submission" date="2025-08" db="UniProtKB">
        <authorList>
            <consortium name="RefSeq"/>
        </authorList>
    </citation>
    <scope>IDENTIFICATION</scope>
</reference>
<dbReference type="InterPro" id="IPR021109">
    <property type="entry name" value="Peptidase_aspartic_dom_sf"/>
</dbReference>
<dbReference type="SUPFAM" id="SSF50630">
    <property type="entry name" value="Acid proteases"/>
    <property type="match status" value="1"/>
</dbReference>
<dbReference type="PROSITE" id="PS51767">
    <property type="entry name" value="PEPTIDASE_A1"/>
    <property type="match status" value="1"/>
</dbReference>
<keyword evidence="3" id="KW-1015">Disulfide bond</keyword>
<evidence type="ECO:0000256" key="5">
    <source>
        <dbReference type="SAM" id="SignalP"/>
    </source>
</evidence>
<sequence>MKLVYVLLLALAAFVDCNAELKRIQLHRMETIRSRLDRLQTSQLQKLLFTKYTDPHFEPIKNYMDAQYYGVIGVGTPEQQFKVVFDTGSSNLWVPSSKCKPSDIACLVHNKYDSSRSSTYVANGTAFAIQYAKGELSGFLSTDTVDVSGVVVQNCTFAEATQEPGATFVLAAFDGILGLAYKSIAVDDVTPFFVQAVQQGAVDEAVFSFYLGNDPKASVGGELVLGGIDSKLYTGSITYAPVVEERFYSILVSGIEVGGSGAGYCGDDGCKGVVDTGTSLLSGPTEQVADINQKIGAIAGPGGVYILPDCNKIPSLPNVTYTIQGRQFVLTPQQYILVQKVLTQTQCVSGFMGLDVPPPAGPLWILGDLFISEYYTIFDMAQSRVGFADVNRPSQ</sequence>
<evidence type="ECO:0000259" key="6">
    <source>
        <dbReference type="PROSITE" id="PS51767"/>
    </source>
</evidence>
<comment type="similarity">
    <text evidence="1 4">Belongs to the peptidase A1 family.</text>
</comment>
<dbReference type="GeneID" id="106050240"/>
<proteinExistence type="inferred from homology"/>
<organism evidence="7 8">
    <name type="scientific">Biomphalaria glabrata</name>
    <name type="common">Bloodfluke planorb</name>
    <name type="synonym">Freshwater snail</name>
    <dbReference type="NCBI Taxonomy" id="6526"/>
    <lineage>
        <taxon>Eukaryota</taxon>
        <taxon>Metazoa</taxon>
        <taxon>Spiralia</taxon>
        <taxon>Lophotrochozoa</taxon>
        <taxon>Mollusca</taxon>
        <taxon>Gastropoda</taxon>
        <taxon>Heterobranchia</taxon>
        <taxon>Euthyneura</taxon>
        <taxon>Panpulmonata</taxon>
        <taxon>Hygrophila</taxon>
        <taxon>Lymnaeoidea</taxon>
        <taxon>Planorbidae</taxon>
        <taxon>Biomphalaria</taxon>
    </lineage>
</organism>
<keyword evidence="4" id="KW-0064">Aspartyl protease</keyword>
<keyword evidence="7" id="KW-1185">Reference proteome</keyword>
<feature type="disulfide bond" evidence="3">
    <location>
        <begin position="99"/>
        <end position="106"/>
    </location>
</feature>
<dbReference type="PROSITE" id="PS00141">
    <property type="entry name" value="ASP_PROTEASE"/>
    <property type="match status" value="2"/>
</dbReference>
<dbReference type="OrthoDB" id="771136at2759"/>
<feature type="active site" evidence="2">
    <location>
        <position position="275"/>
    </location>
</feature>
<dbReference type="InterPro" id="IPR001969">
    <property type="entry name" value="Aspartic_peptidase_AS"/>
</dbReference>
<dbReference type="GO" id="GO:0006508">
    <property type="term" value="P:proteolysis"/>
    <property type="evidence" value="ECO:0007669"/>
    <property type="project" value="UniProtKB-KW"/>
</dbReference>
<dbReference type="GO" id="GO:0004190">
    <property type="term" value="F:aspartic-type endopeptidase activity"/>
    <property type="evidence" value="ECO:0007669"/>
    <property type="project" value="UniProtKB-KW"/>
</dbReference>
<dbReference type="Proteomes" id="UP001165740">
    <property type="component" value="Chromosome 10"/>
</dbReference>
<evidence type="ECO:0000256" key="2">
    <source>
        <dbReference type="PIRSR" id="PIRSR601461-1"/>
    </source>
</evidence>
<keyword evidence="5" id="KW-0732">Signal</keyword>
<dbReference type="RefSeq" id="XP_055901327.1">
    <property type="nucleotide sequence ID" value="XM_056045352.1"/>
</dbReference>
<accession>A0A9W3BPH3</accession>
<dbReference type="PANTHER" id="PTHR47966:SF51">
    <property type="entry name" value="BETA-SITE APP-CLEAVING ENZYME, ISOFORM A-RELATED"/>
    <property type="match status" value="1"/>
</dbReference>
<dbReference type="PANTHER" id="PTHR47966">
    <property type="entry name" value="BETA-SITE APP-CLEAVING ENZYME, ISOFORM A-RELATED"/>
    <property type="match status" value="1"/>
</dbReference>
<feature type="disulfide bond" evidence="3">
    <location>
        <begin position="310"/>
        <end position="347"/>
    </location>
</feature>
<dbReference type="FunFam" id="2.40.70.10:FF:000149">
    <property type="entry name" value="Uncharacterized protein"/>
    <property type="match status" value="1"/>
</dbReference>
<feature type="active site" evidence="2">
    <location>
        <position position="86"/>
    </location>
</feature>
<evidence type="ECO:0000313" key="8">
    <source>
        <dbReference type="RefSeq" id="XP_055901327.1"/>
    </source>
</evidence>